<evidence type="ECO:0000313" key="5">
    <source>
        <dbReference type="Proteomes" id="UP001049176"/>
    </source>
</evidence>
<dbReference type="GeneID" id="66069541"/>
<keyword evidence="1" id="KW-0472">Membrane</keyword>
<dbReference type="Gene3D" id="2.60.120.200">
    <property type="match status" value="1"/>
</dbReference>
<reference evidence="4" key="1">
    <citation type="journal article" date="2021" name="Genome Biol. Evol.">
        <title>The assembled and annotated genome of the fairy-ring fungus Marasmius oreades.</title>
        <authorList>
            <person name="Hiltunen M."/>
            <person name="Ament-Velasquez S.L."/>
            <person name="Johannesson H."/>
        </authorList>
    </citation>
    <scope>NUCLEOTIDE SEQUENCE</scope>
    <source>
        <strain evidence="4">03SP1</strain>
    </source>
</reference>
<dbReference type="InterPro" id="IPR050546">
    <property type="entry name" value="Glycosyl_Hydrlase_16"/>
</dbReference>
<protein>
    <recommendedName>
        <fullName evidence="3">GH16 domain-containing protein</fullName>
    </recommendedName>
</protein>
<evidence type="ECO:0000256" key="1">
    <source>
        <dbReference type="SAM" id="Phobius"/>
    </source>
</evidence>
<dbReference type="PROSITE" id="PS51762">
    <property type="entry name" value="GH16_2"/>
    <property type="match status" value="1"/>
</dbReference>
<name>A0A9P7V1B0_9AGAR</name>
<dbReference type="PANTHER" id="PTHR10963">
    <property type="entry name" value="GLYCOSYL HYDROLASE-RELATED"/>
    <property type="match status" value="1"/>
</dbReference>
<accession>A0A9P7V1B0</accession>
<dbReference type="InterPro" id="IPR000757">
    <property type="entry name" value="Beta-glucanase-like"/>
</dbReference>
<dbReference type="EMBL" id="CM032181">
    <property type="protein sequence ID" value="KAG7098526.1"/>
    <property type="molecule type" value="Genomic_DNA"/>
</dbReference>
<keyword evidence="5" id="KW-1185">Reference proteome</keyword>
<proteinExistence type="predicted"/>
<feature type="chain" id="PRO_5040485030" description="GH16 domain-containing protein" evidence="2">
    <location>
        <begin position="17"/>
        <end position="377"/>
    </location>
</feature>
<evidence type="ECO:0000313" key="4">
    <source>
        <dbReference type="EMBL" id="KAG7098526.1"/>
    </source>
</evidence>
<dbReference type="SUPFAM" id="SSF49899">
    <property type="entry name" value="Concanavalin A-like lectins/glucanases"/>
    <property type="match status" value="1"/>
</dbReference>
<evidence type="ECO:0000256" key="2">
    <source>
        <dbReference type="SAM" id="SignalP"/>
    </source>
</evidence>
<dbReference type="KEGG" id="more:E1B28_000465"/>
<feature type="domain" description="GH16" evidence="3">
    <location>
        <begin position="21"/>
        <end position="276"/>
    </location>
</feature>
<dbReference type="GO" id="GO:0009251">
    <property type="term" value="P:glucan catabolic process"/>
    <property type="evidence" value="ECO:0007669"/>
    <property type="project" value="TreeGrafter"/>
</dbReference>
<dbReference type="Proteomes" id="UP001049176">
    <property type="component" value="Chromosome 1"/>
</dbReference>
<organism evidence="4 5">
    <name type="scientific">Marasmius oreades</name>
    <name type="common">fairy-ring Marasmius</name>
    <dbReference type="NCBI Taxonomy" id="181124"/>
    <lineage>
        <taxon>Eukaryota</taxon>
        <taxon>Fungi</taxon>
        <taxon>Dikarya</taxon>
        <taxon>Basidiomycota</taxon>
        <taxon>Agaricomycotina</taxon>
        <taxon>Agaricomycetes</taxon>
        <taxon>Agaricomycetidae</taxon>
        <taxon>Agaricales</taxon>
        <taxon>Marasmiineae</taxon>
        <taxon>Marasmiaceae</taxon>
        <taxon>Marasmius</taxon>
    </lineage>
</organism>
<dbReference type="AlphaFoldDB" id="A0A9P7V1B0"/>
<dbReference type="CDD" id="cd02181">
    <property type="entry name" value="GH16_fungal_Lam16A_glucanase"/>
    <property type="match status" value="1"/>
</dbReference>
<dbReference type="InterPro" id="IPR013320">
    <property type="entry name" value="ConA-like_dom_sf"/>
</dbReference>
<keyword evidence="1" id="KW-0812">Transmembrane</keyword>
<dbReference type="GO" id="GO:0004553">
    <property type="term" value="F:hydrolase activity, hydrolyzing O-glycosyl compounds"/>
    <property type="evidence" value="ECO:0007669"/>
    <property type="project" value="InterPro"/>
</dbReference>
<feature type="signal peptide" evidence="2">
    <location>
        <begin position="1"/>
        <end position="16"/>
    </location>
</feature>
<keyword evidence="2" id="KW-0732">Signal</keyword>
<sequence>MRPLFLLLGLIGFVSAYDLVRDYSGPTFFDDWDFYGSWDNLTLGDVWWLNREDAFSQRLVSTTPTGTSILKIDNSAFVPFNTKRNSVRITSKHAYGVGSLWVIDLLHIPYGCSVWPAFWTKGPVWPDNGEIDIMEGINGMQTNQYALHTLPGCVHSPSPQKGTTREVDCSVPSGCTVMEASGNSYGPGFAVAGGGVYATQFDVTGIYIWFFPRSSIPSSLLQSSNSPSLSLSDWGPPSASYPSKSCNIPQFFSPQNLVLDITLCGIWAGDPVNYLPTCGNSGGGSTSNQGGQPGQGGPTQCYLDNVVGQGSPKYDNAYFEINHVRAYTTGGAVPSPTVPISSGRQFKNGAVRVRVGLGLFGRGLILVLLFVVARVFS</sequence>
<keyword evidence="1" id="KW-1133">Transmembrane helix</keyword>
<gene>
    <name evidence="4" type="ORF">E1B28_000465</name>
</gene>
<dbReference type="Pfam" id="PF26113">
    <property type="entry name" value="GH16_XgeA"/>
    <property type="match status" value="1"/>
</dbReference>
<evidence type="ECO:0000259" key="3">
    <source>
        <dbReference type="PROSITE" id="PS51762"/>
    </source>
</evidence>
<dbReference type="OrthoDB" id="192832at2759"/>
<dbReference type="PANTHER" id="PTHR10963:SF24">
    <property type="entry name" value="GLYCOSIDASE C21B10.07-RELATED"/>
    <property type="match status" value="1"/>
</dbReference>
<dbReference type="RefSeq" id="XP_043014996.1">
    <property type="nucleotide sequence ID" value="XM_043146294.1"/>
</dbReference>
<comment type="caution">
    <text evidence="4">The sequence shown here is derived from an EMBL/GenBank/DDBJ whole genome shotgun (WGS) entry which is preliminary data.</text>
</comment>
<feature type="transmembrane region" description="Helical" evidence="1">
    <location>
        <begin position="355"/>
        <end position="376"/>
    </location>
</feature>